<sequence length="154" mass="17326">MCYHRFYIFTTCGHSFWQPGPLARCRDASFPDNSAAAAFFSTTCEPRSHPFQTRKLYTLCWHCGRRRDALLAQAELGREEVRFEEWKWRMKYQSPQADENAWRTWGSGSMGREASGGGGGGKRSSGRMRRMSDIIKSGLRKSSSSGGGGGVEKK</sequence>
<name>A0ABR3T9S0_9PEZI</name>
<evidence type="ECO:0000313" key="3">
    <source>
        <dbReference type="Proteomes" id="UP001521184"/>
    </source>
</evidence>
<dbReference type="EMBL" id="JAKEKT020000106">
    <property type="protein sequence ID" value="KAL1636127.1"/>
    <property type="molecule type" value="Genomic_DNA"/>
</dbReference>
<dbReference type="Proteomes" id="UP001521184">
    <property type="component" value="Unassembled WGS sequence"/>
</dbReference>
<protein>
    <submittedName>
        <fullName evidence="2">Uncharacterized protein</fullName>
    </submittedName>
</protein>
<evidence type="ECO:0000256" key="1">
    <source>
        <dbReference type="SAM" id="MobiDB-lite"/>
    </source>
</evidence>
<feature type="compositionally biased region" description="Gly residues" evidence="1">
    <location>
        <begin position="114"/>
        <end position="123"/>
    </location>
</feature>
<keyword evidence="3" id="KW-1185">Reference proteome</keyword>
<accession>A0ABR3T9S0</accession>
<gene>
    <name evidence="2" type="ORF">SLS58_009976</name>
</gene>
<proteinExistence type="predicted"/>
<feature type="compositionally biased region" description="Gly residues" evidence="1">
    <location>
        <begin position="145"/>
        <end position="154"/>
    </location>
</feature>
<organism evidence="2 3">
    <name type="scientific">Diplodia intermedia</name>
    <dbReference type="NCBI Taxonomy" id="856260"/>
    <lineage>
        <taxon>Eukaryota</taxon>
        <taxon>Fungi</taxon>
        <taxon>Dikarya</taxon>
        <taxon>Ascomycota</taxon>
        <taxon>Pezizomycotina</taxon>
        <taxon>Dothideomycetes</taxon>
        <taxon>Dothideomycetes incertae sedis</taxon>
        <taxon>Botryosphaeriales</taxon>
        <taxon>Botryosphaeriaceae</taxon>
        <taxon>Diplodia</taxon>
    </lineage>
</organism>
<feature type="region of interest" description="Disordered" evidence="1">
    <location>
        <begin position="98"/>
        <end position="154"/>
    </location>
</feature>
<reference evidence="2 3" key="1">
    <citation type="journal article" date="2023" name="Plant Dis.">
        <title>First Report of Diplodia intermedia Causing Canker and Dieback Diseases on Apple Trees in Canada.</title>
        <authorList>
            <person name="Ellouze W."/>
            <person name="Ilyukhin E."/>
            <person name="Sulman M."/>
            <person name="Ali S."/>
        </authorList>
    </citation>
    <scope>NUCLEOTIDE SEQUENCE [LARGE SCALE GENOMIC DNA]</scope>
    <source>
        <strain evidence="2 3">M45-28</strain>
    </source>
</reference>
<comment type="caution">
    <text evidence="2">The sequence shown here is derived from an EMBL/GenBank/DDBJ whole genome shotgun (WGS) entry which is preliminary data.</text>
</comment>
<evidence type="ECO:0000313" key="2">
    <source>
        <dbReference type="EMBL" id="KAL1636127.1"/>
    </source>
</evidence>